<dbReference type="GO" id="GO:0004386">
    <property type="term" value="F:helicase activity"/>
    <property type="evidence" value="ECO:0007669"/>
    <property type="project" value="UniProtKB-KW"/>
</dbReference>
<dbReference type="InterPro" id="IPR027417">
    <property type="entry name" value="P-loop_NTPase"/>
</dbReference>
<proteinExistence type="predicted"/>
<evidence type="ECO:0000259" key="3">
    <source>
        <dbReference type="PROSITE" id="PS50966"/>
    </source>
</evidence>
<dbReference type="Pfam" id="PF00271">
    <property type="entry name" value="Helicase_C"/>
    <property type="match status" value="1"/>
</dbReference>
<keyword evidence="6" id="KW-0547">Nucleotide-binding</keyword>
<keyword evidence="6" id="KW-0347">Helicase</keyword>
<dbReference type="GO" id="GO:0016787">
    <property type="term" value="F:hydrolase activity"/>
    <property type="evidence" value="ECO:0007669"/>
    <property type="project" value="UniProtKB-KW"/>
</dbReference>
<dbReference type="AlphaFoldDB" id="A0A7W4IGN2"/>
<keyword evidence="2" id="KW-0479">Metal-binding</keyword>
<dbReference type="InterPro" id="IPR049730">
    <property type="entry name" value="SNF2/RAD54-like_C"/>
</dbReference>
<evidence type="ECO:0000256" key="2">
    <source>
        <dbReference type="PROSITE-ProRule" id="PRU00325"/>
    </source>
</evidence>
<dbReference type="SMART" id="SM00487">
    <property type="entry name" value="DEXDc"/>
    <property type="match status" value="1"/>
</dbReference>
<sequence length="1139" mass="124042">MRHEITDITLDTATQTERMGQAGLAYARQGRVSALKANLADGTITARVAGSARTPYDVSIRFTGRETITSKCSCPIGTGCKHVAATLFAAMKAPQAEGPPNALPALRSATPVPTRQNTVLPADVAHWFETMRPLLEPQRPTAGNPTVLYIVQPLGGERGKKPGKNASADTPQARQKKLAVSARLVQLNPNGEPSRGEGTILTLWQIDQLTQDRAASDGITATDRALVQQMHTRPFNVDMDGGLALAGGYAILLRLIATGRARWGSVHGPTMLLLEPVPARPVWKHDGEGRACIGLAADGLSADTITGLVAPPVLIDPTSGAVHPVEFGLSSALAGQILRLPPIAPGDVADVARQWHALAPAMIPPPPPPEIHERRDIVPVPTVLITMDKVKLRNARRGYYHTSAQKVDCAVSRLSFAYRDTIVDARTAGHALLVREDDRFLRIMRDDTAEQKAEERLLEFGLLPLDTFEGALPSEKQQWDFAPAVPATASDFASFVIRDIAILRKAGWKVETARNFPLKLAEIAPEKIEADLVPSGIDWFDMRLGANVDGKRIDLVPALRRMLARMDAEEVMAFLETDDPPPDIIVPIPLDDGRVAPVELAKLLPILRALLLLSTTDNSAGKPGVASHDLGLLAALDQTLGTLRGAEMLRKLARELTSLRFPPTPLPPGFLATLRPYQQTGLDWLEALARGGLGGLLADDMGLGKTVQALAHIAVRRCETPDAPPVLVVAPTSVLPNWQAEIARFAPTLSILILHGAERHGLHAEIASHDIVLTTYPLLIRDRDALTPEPFSLVVFDEAHTLKNPATNGHATARALKAERRLALTGTPIENRLTDAWALFDLIAPGLLGTTKSFGKQFRTPIEKHGDPEIRARLARTLRPFLLRRTKDLVAPDLPRKSVLSVAIELEPAQRALHESQRLLMQKQVREEIERVGLMRAQIVVLTALTRLRQVCCDPRLLGEKAITRKGGQPAPSAKLTRLLEMLGDMLTQGRRIIVFSQFTTMLDLIKPALARMDIAWTELTGSTKDRRTPVNRFQSGEVPLILVSLKAGGTGLNLTAADTVILYDPWWNPAIEAQAIDRAHRLGQTKKVFVYRLIARDTIEEKILILQERKAAFAEALWSENAATPAALSEDDIAFLLG</sequence>
<dbReference type="InterPro" id="IPR000330">
    <property type="entry name" value="SNF2_N"/>
</dbReference>
<dbReference type="PROSITE" id="PS51194">
    <property type="entry name" value="HELICASE_CTER"/>
    <property type="match status" value="1"/>
</dbReference>
<keyword evidence="6" id="KW-0067">ATP-binding</keyword>
<feature type="domain" description="Helicase ATP-binding" evidence="4">
    <location>
        <begin position="686"/>
        <end position="846"/>
    </location>
</feature>
<evidence type="ECO:0000256" key="1">
    <source>
        <dbReference type="ARBA" id="ARBA00022801"/>
    </source>
</evidence>
<dbReference type="RefSeq" id="WP_182999311.1">
    <property type="nucleotide sequence ID" value="NZ_JABEQJ010000040.1"/>
</dbReference>
<protein>
    <submittedName>
        <fullName evidence="6">DEAD/DEAH box helicase</fullName>
    </submittedName>
</protein>
<dbReference type="Proteomes" id="UP000589085">
    <property type="component" value="Unassembled WGS sequence"/>
</dbReference>
<keyword evidence="1" id="KW-0378">Hydrolase</keyword>
<dbReference type="GO" id="GO:0005524">
    <property type="term" value="F:ATP binding"/>
    <property type="evidence" value="ECO:0007669"/>
    <property type="project" value="InterPro"/>
</dbReference>
<dbReference type="InterPro" id="IPR038718">
    <property type="entry name" value="SNF2-like_sf"/>
</dbReference>
<keyword evidence="2" id="KW-0863">Zinc-finger</keyword>
<feature type="domain" description="Helicase C-terminal" evidence="5">
    <location>
        <begin position="975"/>
        <end position="1133"/>
    </location>
</feature>
<dbReference type="PANTHER" id="PTHR10799">
    <property type="entry name" value="SNF2/RAD54 HELICASE FAMILY"/>
    <property type="match status" value="1"/>
</dbReference>
<gene>
    <name evidence="6" type="ORF">HLH48_20425</name>
</gene>
<dbReference type="PROSITE" id="PS50966">
    <property type="entry name" value="ZF_SWIM"/>
    <property type="match status" value="1"/>
</dbReference>
<reference evidence="6 7" key="1">
    <citation type="submission" date="2020-04" db="EMBL/GenBank/DDBJ databases">
        <title>Description of novel Gluconacetobacter.</title>
        <authorList>
            <person name="Sombolestani A."/>
        </authorList>
    </citation>
    <scope>NUCLEOTIDE SEQUENCE [LARGE SCALE GENOMIC DNA]</scope>
    <source>
        <strain evidence="6 7">LMG 19747</strain>
    </source>
</reference>
<dbReference type="CDD" id="cd18793">
    <property type="entry name" value="SF2_C_SNF"/>
    <property type="match status" value="1"/>
</dbReference>
<evidence type="ECO:0000259" key="5">
    <source>
        <dbReference type="PROSITE" id="PS51194"/>
    </source>
</evidence>
<dbReference type="SMART" id="SM00490">
    <property type="entry name" value="HELICc"/>
    <property type="match status" value="1"/>
</dbReference>
<dbReference type="InterPro" id="IPR014001">
    <property type="entry name" value="Helicase_ATP-bd"/>
</dbReference>
<dbReference type="SUPFAM" id="SSF52540">
    <property type="entry name" value="P-loop containing nucleoside triphosphate hydrolases"/>
    <property type="match status" value="2"/>
</dbReference>
<dbReference type="InterPro" id="IPR001650">
    <property type="entry name" value="Helicase_C-like"/>
</dbReference>
<dbReference type="Gene3D" id="3.40.50.300">
    <property type="entry name" value="P-loop containing nucleotide triphosphate hydrolases"/>
    <property type="match status" value="1"/>
</dbReference>
<dbReference type="PROSITE" id="PS51192">
    <property type="entry name" value="HELICASE_ATP_BIND_1"/>
    <property type="match status" value="1"/>
</dbReference>
<evidence type="ECO:0000313" key="7">
    <source>
        <dbReference type="Proteomes" id="UP000589085"/>
    </source>
</evidence>
<comment type="caution">
    <text evidence="6">The sequence shown here is derived from an EMBL/GenBank/DDBJ whole genome shotgun (WGS) entry which is preliminary data.</text>
</comment>
<accession>A0A7W4IGN2</accession>
<name>A0A7W4IGN2_9PROT</name>
<keyword evidence="2" id="KW-0862">Zinc</keyword>
<evidence type="ECO:0000313" key="6">
    <source>
        <dbReference type="EMBL" id="MBB2162486.1"/>
    </source>
</evidence>
<dbReference type="Gene3D" id="3.40.50.10810">
    <property type="entry name" value="Tandem AAA-ATPase domain"/>
    <property type="match status" value="1"/>
</dbReference>
<evidence type="ECO:0000259" key="4">
    <source>
        <dbReference type="PROSITE" id="PS51192"/>
    </source>
</evidence>
<dbReference type="Pfam" id="PF00176">
    <property type="entry name" value="SNF2-rel_dom"/>
    <property type="match status" value="1"/>
</dbReference>
<dbReference type="GO" id="GO:0008270">
    <property type="term" value="F:zinc ion binding"/>
    <property type="evidence" value="ECO:0007669"/>
    <property type="project" value="UniProtKB-KW"/>
</dbReference>
<dbReference type="InterPro" id="IPR007527">
    <property type="entry name" value="Znf_SWIM"/>
</dbReference>
<organism evidence="6 7">
    <name type="scientific">Gluconacetobacter sacchari</name>
    <dbReference type="NCBI Taxonomy" id="92759"/>
    <lineage>
        <taxon>Bacteria</taxon>
        <taxon>Pseudomonadati</taxon>
        <taxon>Pseudomonadota</taxon>
        <taxon>Alphaproteobacteria</taxon>
        <taxon>Acetobacterales</taxon>
        <taxon>Acetobacteraceae</taxon>
        <taxon>Gluconacetobacter</taxon>
    </lineage>
</organism>
<feature type="domain" description="SWIM-type" evidence="3">
    <location>
        <begin position="56"/>
        <end position="91"/>
    </location>
</feature>
<dbReference type="EMBL" id="JABEQJ010000040">
    <property type="protein sequence ID" value="MBB2162486.1"/>
    <property type="molecule type" value="Genomic_DNA"/>
</dbReference>